<name>A0A8S1H0P2_9PELO</name>
<accession>A0A8S1H0P2</accession>
<evidence type="ECO:0000259" key="5">
    <source>
        <dbReference type="PROSITE" id="PS50145"/>
    </source>
</evidence>
<dbReference type="GO" id="GO:0008270">
    <property type="term" value="F:zinc ion binding"/>
    <property type="evidence" value="ECO:0007669"/>
    <property type="project" value="UniProtKB-KW"/>
</dbReference>
<keyword evidence="1 4" id="KW-0479">Metal-binding</keyword>
<gene>
    <name evidence="6" type="ORF">CAUJ_LOCUS5040</name>
</gene>
<keyword evidence="3 4" id="KW-0862">Zinc</keyword>
<dbReference type="InterPro" id="IPR031890">
    <property type="entry name" value="Fbxo30/Fbxo40"/>
</dbReference>
<dbReference type="EMBL" id="CAJGYM010000010">
    <property type="protein sequence ID" value="CAD6189121.1"/>
    <property type="molecule type" value="Genomic_DNA"/>
</dbReference>
<dbReference type="OrthoDB" id="5856238at2759"/>
<organism evidence="6 7">
    <name type="scientific">Caenorhabditis auriculariae</name>
    <dbReference type="NCBI Taxonomy" id="2777116"/>
    <lineage>
        <taxon>Eukaryota</taxon>
        <taxon>Metazoa</taxon>
        <taxon>Ecdysozoa</taxon>
        <taxon>Nematoda</taxon>
        <taxon>Chromadorea</taxon>
        <taxon>Rhabditida</taxon>
        <taxon>Rhabditina</taxon>
        <taxon>Rhabditomorpha</taxon>
        <taxon>Rhabditoidea</taxon>
        <taxon>Rhabditidae</taxon>
        <taxon>Peloderinae</taxon>
        <taxon>Caenorhabditis</taxon>
    </lineage>
</organism>
<keyword evidence="2 4" id="KW-0863">Zinc-finger</keyword>
<dbReference type="Proteomes" id="UP000835052">
    <property type="component" value="Unassembled WGS sequence"/>
</dbReference>
<dbReference type="PANTHER" id="PTHR15933">
    <property type="entry name" value="PROTEIN CBG16327"/>
    <property type="match status" value="1"/>
</dbReference>
<dbReference type="InterPro" id="IPR001293">
    <property type="entry name" value="Znf_TRAF"/>
</dbReference>
<comment type="caution">
    <text evidence="6">The sequence shown here is derived from an EMBL/GenBank/DDBJ whole genome shotgun (WGS) entry which is preliminary data.</text>
</comment>
<evidence type="ECO:0000313" key="7">
    <source>
        <dbReference type="Proteomes" id="UP000835052"/>
    </source>
</evidence>
<proteinExistence type="predicted"/>
<evidence type="ECO:0000256" key="4">
    <source>
        <dbReference type="PROSITE-ProRule" id="PRU00207"/>
    </source>
</evidence>
<feature type="zinc finger region" description="TRAF-type" evidence="4">
    <location>
        <begin position="43"/>
        <end position="86"/>
    </location>
</feature>
<protein>
    <recommendedName>
        <fullName evidence="5">TRAF-type domain-containing protein</fullName>
    </recommendedName>
</protein>
<evidence type="ECO:0000256" key="3">
    <source>
        <dbReference type="ARBA" id="ARBA00022833"/>
    </source>
</evidence>
<dbReference type="AlphaFoldDB" id="A0A8S1H0P2"/>
<dbReference type="Pfam" id="PF15965">
    <property type="entry name" value="zf-TRAF_2"/>
    <property type="match status" value="1"/>
</dbReference>
<keyword evidence="7" id="KW-1185">Reference proteome</keyword>
<evidence type="ECO:0000313" key="6">
    <source>
        <dbReference type="EMBL" id="CAD6189121.1"/>
    </source>
</evidence>
<dbReference type="InterPro" id="IPR013083">
    <property type="entry name" value="Znf_RING/FYVE/PHD"/>
</dbReference>
<feature type="domain" description="TRAF-type" evidence="5">
    <location>
        <begin position="43"/>
        <end position="86"/>
    </location>
</feature>
<evidence type="ECO:0000256" key="2">
    <source>
        <dbReference type="ARBA" id="ARBA00022771"/>
    </source>
</evidence>
<evidence type="ECO:0000256" key="1">
    <source>
        <dbReference type="ARBA" id="ARBA00022723"/>
    </source>
</evidence>
<dbReference type="GO" id="GO:0061630">
    <property type="term" value="F:ubiquitin protein ligase activity"/>
    <property type="evidence" value="ECO:0007669"/>
    <property type="project" value="InterPro"/>
</dbReference>
<dbReference type="PROSITE" id="PS50145">
    <property type="entry name" value="ZF_TRAF"/>
    <property type="match status" value="1"/>
</dbReference>
<dbReference type="Gene3D" id="3.30.40.10">
    <property type="entry name" value="Zinc/RING finger domain, C3HC4 (zinc finger)"/>
    <property type="match status" value="1"/>
</dbReference>
<dbReference type="PANTHER" id="PTHR15933:SF20">
    <property type="entry name" value="F-BOX DOMAIN-CONTAINING PROTEIN"/>
    <property type="match status" value="1"/>
</dbReference>
<reference evidence="6" key="1">
    <citation type="submission" date="2020-10" db="EMBL/GenBank/DDBJ databases">
        <authorList>
            <person name="Kikuchi T."/>
        </authorList>
    </citation>
    <scope>NUCLEOTIDE SEQUENCE</scope>
    <source>
        <strain evidence="6">NKZ352</strain>
    </source>
</reference>
<sequence>MSSEDDHFHCNNCYFSYCDYSNCPIETCNFCFVALHGCKLSEHQEEICRKVVVPCTNAQNGCEKRLQRERINAHLLKCLASVVVCTREWSRKSVNHKSKLFLKECGKKGIPITNKSSTSADLAFALRDQEKIVESYKMPRKSRNRRRDRIHPFHPLLPLREIADEYKETNVSGDSSEEERELEIKKLKGSRRVFGNCRMCQIDPTAQHLHTLGNVTGLDEPVPLVLKKFEERGDDFCERNGLQIKFNAEYYNECSSKNRQLTGIRFQNSAYTFRCLHVVKRAEYANHQISQHSYIIENLSNLIFRCPNFLQGCEFHCSRLENPANVIYSKELDSFCFRPKIEESEDENPKMVSKLEEMPDWVFQTRAEIILERCVAKFSLFVSRNATLIVAGQKCKEVGSGSNL</sequence>